<reference evidence="1 2" key="1">
    <citation type="submission" date="2020-08" db="EMBL/GenBank/DDBJ databases">
        <title>Genomic Encyclopedia of Type Strains, Phase IV (KMG-IV): sequencing the most valuable type-strain genomes for metagenomic binning, comparative biology and taxonomic classification.</title>
        <authorList>
            <person name="Goeker M."/>
        </authorList>
    </citation>
    <scope>NUCLEOTIDE SEQUENCE [LARGE SCALE GENOMIC DNA]</scope>
    <source>
        <strain evidence="1 2">DSM 12252</strain>
    </source>
</reference>
<evidence type="ECO:0000313" key="2">
    <source>
        <dbReference type="Proteomes" id="UP000590740"/>
    </source>
</evidence>
<comment type="caution">
    <text evidence="1">The sequence shown here is derived from an EMBL/GenBank/DDBJ whole genome shotgun (WGS) entry which is preliminary data.</text>
</comment>
<proteinExistence type="predicted"/>
<keyword evidence="2" id="KW-1185">Reference proteome</keyword>
<organism evidence="1 2">
    <name type="scientific">Prosthecobacter vanneervenii</name>
    <dbReference type="NCBI Taxonomy" id="48466"/>
    <lineage>
        <taxon>Bacteria</taxon>
        <taxon>Pseudomonadati</taxon>
        <taxon>Verrucomicrobiota</taxon>
        <taxon>Verrucomicrobiia</taxon>
        <taxon>Verrucomicrobiales</taxon>
        <taxon>Verrucomicrobiaceae</taxon>
        <taxon>Prosthecobacter</taxon>
    </lineage>
</organism>
<sequence>MKFKVFPDPGKLPTLPPPNVGERFSLSLPGLPPRKQRHRSCRNPKHPHYDRFVLLREAATNAMRGRQWFLGTVGLDLLMFGPERLHWLVANEYIGGIMDTLGGCHGTSFTYLPVVYQDDCQVISMSTNFQIESSPRYTLDVSFIQSQAHPS</sequence>
<protein>
    <submittedName>
        <fullName evidence="1">Uncharacterized protein</fullName>
    </submittedName>
</protein>
<dbReference type="EMBL" id="JACHIG010000009">
    <property type="protein sequence ID" value="MBB5034251.1"/>
    <property type="molecule type" value="Genomic_DNA"/>
</dbReference>
<dbReference type="AlphaFoldDB" id="A0A7W8DLW0"/>
<name>A0A7W8DLW0_9BACT</name>
<dbReference type="RefSeq" id="WP_184341879.1">
    <property type="nucleotide sequence ID" value="NZ_JACHIG010000009.1"/>
</dbReference>
<gene>
    <name evidence="1" type="ORF">HNQ65_003845</name>
</gene>
<dbReference type="Proteomes" id="UP000590740">
    <property type="component" value="Unassembled WGS sequence"/>
</dbReference>
<accession>A0A7W8DLW0</accession>
<evidence type="ECO:0000313" key="1">
    <source>
        <dbReference type="EMBL" id="MBB5034251.1"/>
    </source>
</evidence>